<evidence type="ECO:0000313" key="12">
    <source>
        <dbReference type="Proteomes" id="UP000054560"/>
    </source>
</evidence>
<evidence type="ECO:0000256" key="5">
    <source>
        <dbReference type="ARBA" id="ARBA00022679"/>
    </source>
</evidence>
<dbReference type="Proteomes" id="UP000054560">
    <property type="component" value="Unassembled WGS sequence"/>
</dbReference>
<dbReference type="InterPro" id="IPR045089">
    <property type="entry name" value="PGGT1B-like"/>
</dbReference>
<dbReference type="Pfam" id="PF00432">
    <property type="entry name" value="Prenyltrans"/>
    <property type="match status" value="1"/>
</dbReference>
<dbReference type="GeneID" id="25909816"/>
<dbReference type="GO" id="GO:0008270">
    <property type="term" value="F:zinc ion binding"/>
    <property type="evidence" value="ECO:0007669"/>
    <property type="project" value="UniProtKB-UniRule"/>
</dbReference>
<keyword evidence="8 9" id="KW-0862">Zinc</keyword>
<proteinExistence type="inferred from homology"/>
<gene>
    <name evidence="11" type="ORF">SARC_09312</name>
</gene>
<comment type="catalytic activity">
    <reaction evidence="9">
        <text>L-cysteinyl-[protein] + (2E,6E)-farnesyl diphosphate = S-(2E,6E)-farnesyl-L-cysteinyl-[protein] + diphosphate</text>
        <dbReference type="Rhea" id="RHEA:13345"/>
        <dbReference type="Rhea" id="RHEA-COMP:10131"/>
        <dbReference type="Rhea" id="RHEA-COMP:11535"/>
        <dbReference type="ChEBI" id="CHEBI:29950"/>
        <dbReference type="ChEBI" id="CHEBI:33019"/>
        <dbReference type="ChEBI" id="CHEBI:86019"/>
        <dbReference type="ChEBI" id="CHEBI:175763"/>
    </reaction>
</comment>
<dbReference type="InterPro" id="IPR008930">
    <property type="entry name" value="Terpenoid_cyclase/PrenylTrfase"/>
</dbReference>
<dbReference type="CDD" id="cd02893">
    <property type="entry name" value="FTase"/>
    <property type="match status" value="1"/>
</dbReference>
<comment type="function">
    <text evidence="9">Catalyzes the transfer of a farnesyl moiety from farnesyl diphosphate to a cysteine at the fourth position from the C-terminus of several proteins. The beta subunit is responsible for peptide-binding.</text>
</comment>
<dbReference type="AlphaFoldDB" id="A0A0L0FN86"/>
<dbReference type="GO" id="GO:0004660">
    <property type="term" value="F:protein farnesyltransferase activity"/>
    <property type="evidence" value="ECO:0007669"/>
    <property type="project" value="UniProtKB-UniRule"/>
</dbReference>
<dbReference type="STRING" id="667725.A0A0L0FN86"/>
<name>A0A0L0FN86_9EUKA</name>
<sequence length="303" mass="33776">IIDYISRCKNVDGGFGGGPQQLSHLAPTYAAVNCLASLQNEDALRVIDREGLIEWIKTLKQPDGSFVMHIGGEIDVRGAYCAVSVLKLCCVPKTMRDGVFKGTAEWIAQCQTYEGGISGVPGCEAHGGYGFCGVSAMCLLEREDLLDLDRLIEWAVYRQMRFEGGFQGRTNKLVDGCYSFWMGGIFPLIGYMQKNRAKSESTLVKEDWLFNRIALQEYILFACQEPFGGCIDKPGKSRDFYHTCYVLSGLSVAQHYAEENERESTLFIGEIGNIVETIDLFHNITTKSYRTTIELFEILGADT</sequence>
<keyword evidence="7" id="KW-0677">Repeat</keyword>
<evidence type="ECO:0000256" key="1">
    <source>
        <dbReference type="ARBA" id="ARBA00010497"/>
    </source>
</evidence>
<dbReference type="PANTHER" id="PTHR11774">
    <property type="entry name" value="GERANYLGERANYL TRANSFERASE TYPE BETA SUBUNIT"/>
    <property type="match status" value="1"/>
</dbReference>
<dbReference type="Gene3D" id="1.50.10.20">
    <property type="match status" value="1"/>
</dbReference>
<evidence type="ECO:0000256" key="3">
    <source>
        <dbReference type="ARBA" id="ARBA00015798"/>
    </source>
</evidence>
<evidence type="ECO:0000256" key="9">
    <source>
        <dbReference type="RuleBase" id="RU365056"/>
    </source>
</evidence>
<dbReference type="EMBL" id="KQ242528">
    <property type="protein sequence ID" value="KNC78255.1"/>
    <property type="molecule type" value="Genomic_DNA"/>
</dbReference>
<keyword evidence="12" id="KW-1185">Reference proteome</keyword>
<dbReference type="eggNOG" id="KOG0365">
    <property type="taxonomic scope" value="Eukaryota"/>
</dbReference>
<dbReference type="OrthoDB" id="10261146at2759"/>
<dbReference type="GO" id="GO:0005965">
    <property type="term" value="C:protein farnesyltransferase complex"/>
    <property type="evidence" value="ECO:0007669"/>
    <property type="project" value="UniProtKB-UniRule"/>
</dbReference>
<dbReference type="SUPFAM" id="SSF48239">
    <property type="entry name" value="Terpenoid cyclases/Protein prenyltransferases"/>
    <property type="match status" value="1"/>
</dbReference>
<evidence type="ECO:0000256" key="7">
    <source>
        <dbReference type="ARBA" id="ARBA00022737"/>
    </source>
</evidence>
<evidence type="ECO:0000313" key="11">
    <source>
        <dbReference type="EMBL" id="KNC78255.1"/>
    </source>
</evidence>
<keyword evidence="5 9" id="KW-0808">Transferase</keyword>
<dbReference type="PANTHER" id="PTHR11774:SF6">
    <property type="entry name" value="PROTEIN FARNESYLTRANSFERASE SUBUNIT BETA"/>
    <property type="match status" value="1"/>
</dbReference>
<evidence type="ECO:0000256" key="4">
    <source>
        <dbReference type="ARBA" id="ARBA00022602"/>
    </source>
</evidence>
<dbReference type="GO" id="GO:0097354">
    <property type="term" value="P:prenylation"/>
    <property type="evidence" value="ECO:0007669"/>
    <property type="project" value="UniProtKB-UniRule"/>
</dbReference>
<protein>
    <recommendedName>
        <fullName evidence="3 9">Protein farnesyltransferase subunit beta</fullName>
        <shortName evidence="9">FTase-beta</shortName>
        <ecNumber evidence="2 9">2.5.1.58</ecNumber>
    </recommendedName>
</protein>
<dbReference type="EC" id="2.5.1.58" evidence="2 9"/>
<feature type="non-terminal residue" evidence="11">
    <location>
        <position position="1"/>
    </location>
</feature>
<evidence type="ECO:0000256" key="2">
    <source>
        <dbReference type="ARBA" id="ARBA00012702"/>
    </source>
</evidence>
<organism evidence="11 12">
    <name type="scientific">Sphaeroforma arctica JP610</name>
    <dbReference type="NCBI Taxonomy" id="667725"/>
    <lineage>
        <taxon>Eukaryota</taxon>
        <taxon>Ichthyosporea</taxon>
        <taxon>Ichthyophonida</taxon>
        <taxon>Sphaeroforma</taxon>
    </lineage>
</organism>
<feature type="domain" description="Prenyltransferase alpha-alpha toroid" evidence="10">
    <location>
        <begin position="1"/>
        <end position="272"/>
    </location>
</feature>
<evidence type="ECO:0000259" key="10">
    <source>
        <dbReference type="Pfam" id="PF00432"/>
    </source>
</evidence>
<evidence type="ECO:0000256" key="8">
    <source>
        <dbReference type="ARBA" id="ARBA00022833"/>
    </source>
</evidence>
<reference evidence="11 12" key="1">
    <citation type="submission" date="2011-02" db="EMBL/GenBank/DDBJ databases">
        <title>The Genome Sequence of Sphaeroforma arctica JP610.</title>
        <authorList>
            <consortium name="The Broad Institute Genome Sequencing Platform"/>
            <person name="Russ C."/>
            <person name="Cuomo C."/>
            <person name="Young S.K."/>
            <person name="Zeng Q."/>
            <person name="Gargeya S."/>
            <person name="Alvarado L."/>
            <person name="Berlin A."/>
            <person name="Chapman S.B."/>
            <person name="Chen Z."/>
            <person name="Freedman E."/>
            <person name="Gellesch M."/>
            <person name="Goldberg J."/>
            <person name="Griggs A."/>
            <person name="Gujja S."/>
            <person name="Heilman E."/>
            <person name="Heiman D."/>
            <person name="Howarth C."/>
            <person name="Mehta T."/>
            <person name="Neiman D."/>
            <person name="Pearson M."/>
            <person name="Roberts A."/>
            <person name="Saif S."/>
            <person name="Shea T."/>
            <person name="Shenoy N."/>
            <person name="Sisk P."/>
            <person name="Stolte C."/>
            <person name="Sykes S."/>
            <person name="White J."/>
            <person name="Yandava C."/>
            <person name="Burger G."/>
            <person name="Gray M.W."/>
            <person name="Holland P.W.H."/>
            <person name="King N."/>
            <person name="Lang F.B.F."/>
            <person name="Roger A.J."/>
            <person name="Ruiz-Trillo I."/>
            <person name="Haas B."/>
            <person name="Nusbaum C."/>
            <person name="Birren B."/>
        </authorList>
    </citation>
    <scope>NUCLEOTIDE SEQUENCE [LARGE SCALE GENOMIC DNA]</scope>
    <source>
        <strain evidence="11 12">JP610</strain>
    </source>
</reference>
<keyword evidence="4 9" id="KW-0637">Prenyltransferase</keyword>
<keyword evidence="6 9" id="KW-0479">Metal-binding</keyword>
<comment type="subunit">
    <text evidence="9">Heterodimer of an alpha and a beta subunit.</text>
</comment>
<dbReference type="InterPro" id="IPR001330">
    <property type="entry name" value="Prenyltrans"/>
</dbReference>
<comment type="similarity">
    <text evidence="1 9">Belongs to the protein prenyltransferase subunit beta family.</text>
</comment>
<dbReference type="RefSeq" id="XP_014152157.1">
    <property type="nucleotide sequence ID" value="XM_014296682.1"/>
</dbReference>
<dbReference type="InterPro" id="IPR026872">
    <property type="entry name" value="FTB"/>
</dbReference>
<accession>A0A0L0FN86</accession>
<comment type="cofactor">
    <cofactor evidence="9">
        <name>Zn(2+)</name>
        <dbReference type="ChEBI" id="CHEBI:29105"/>
    </cofactor>
    <text evidence="9">Binds 1 zinc ion per subunit.</text>
</comment>
<evidence type="ECO:0000256" key="6">
    <source>
        <dbReference type="ARBA" id="ARBA00022723"/>
    </source>
</evidence>